<keyword evidence="4" id="KW-1185">Reference proteome</keyword>
<dbReference type="InterPro" id="IPR036165">
    <property type="entry name" value="YefM-like_sf"/>
</dbReference>
<evidence type="ECO:0000256" key="2">
    <source>
        <dbReference type="RuleBase" id="RU362080"/>
    </source>
</evidence>
<sequence length="82" mass="9088">MESLTANEAKTHFGSLLMKAQASPVSINKNGKPVAVMVSMEEFERMNLLKLELLKQRAARLDESTTVDGAEFMEQLIAGKFD</sequence>
<dbReference type="NCBIfam" id="TIGR01552">
    <property type="entry name" value="phd_fam"/>
    <property type="match status" value="1"/>
</dbReference>
<gene>
    <name evidence="3" type="ORF">Q3O60_09700</name>
</gene>
<dbReference type="SUPFAM" id="SSF143120">
    <property type="entry name" value="YefM-like"/>
    <property type="match status" value="1"/>
</dbReference>
<dbReference type="Gene3D" id="3.40.1620.10">
    <property type="entry name" value="YefM-like domain"/>
    <property type="match status" value="1"/>
</dbReference>
<protein>
    <recommendedName>
        <fullName evidence="2">Antitoxin</fullName>
    </recommendedName>
</protein>
<dbReference type="RefSeq" id="WP_305893727.1">
    <property type="nucleotide sequence ID" value="NZ_JAUZVZ010000012.1"/>
</dbReference>
<evidence type="ECO:0000313" key="4">
    <source>
        <dbReference type="Proteomes" id="UP001231616"/>
    </source>
</evidence>
<dbReference type="Proteomes" id="UP001231616">
    <property type="component" value="Unassembled WGS sequence"/>
</dbReference>
<comment type="function">
    <text evidence="2">Antitoxin component of a type II toxin-antitoxin (TA) system.</text>
</comment>
<organism evidence="3 4">
    <name type="scientific">Alkalimonas collagenimarina</name>
    <dbReference type="NCBI Taxonomy" id="400390"/>
    <lineage>
        <taxon>Bacteria</taxon>
        <taxon>Pseudomonadati</taxon>
        <taxon>Pseudomonadota</taxon>
        <taxon>Gammaproteobacteria</taxon>
        <taxon>Alkalimonas</taxon>
    </lineage>
</organism>
<dbReference type="EMBL" id="JAUZVZ010000012">
    <property type="protein sequence ID" value="MDP4536461.1"/>
    <property type="molecule type" value="Genomic_DNA"/>
</dbReference>
<dbReference type="Pfam" id="PF02604">
    <property type="entry name" value="PhdYeFM_antitox"/>
    <property type="match status" value="1"/>
</dbReference>
<comment type="similarity">
    <text evidence="1 2">Belongs to the phD/YefM antitoxin family.</text>
</comment>
<comment type="caution">
    <text evidence="3">The sequence shown here is derived from an EMBL/GenBank/DDBJ whole genome shotgun (WGS) entry which is preliminary data.</text>
</comment>
<accession>A0ABT9GZH2</accession>
<proteinExistence type="inferred from homology"/>
<dbReference type="InterPro" id="IPR006442">
    <property type="entry name" value="Antitoxin_Phd/YefM"/>
</dbReference>
<reference evidence="3 4" key="1">
    <citation type="submission" date="2023-08" db="EMBL/GenBank/DDBJ databases">
        <authorList>
            <person name="Joshi A."/>
            <person name="Thite S."/>
        </authorList>
    </citation>
    <scope>NUCLEOTIDE SEQUENCE [LARGE SCALE GENOMIC DNA]</scope>
    <source>
        <strain evidence="3 4">AC40</strain>
    </source>
</reference>
<evidence type="ECO:0000313" key="3">
    <source>
        <dbReference type="EMBL" id="MDP4536461.1"/>
    </source>
</evidence>
<name>A0ABT9GZH2_9GAMM</name>
<evidence type="ECO:0000256" key="1">
    <source>
        <dbReference type="ARBA" id="ARBA00009981"/>
    </source>
</evidence>